<feature type="domain" description="SHSP" evidence="1">
    <location>
        <begin position="5"/>
        <end position="116"/>
    </location>
</feature>
<dbReference type="InterPro" id="IPR008978">
    <property type="entry name" value="HSP20-like_chaperone"/>
</dbReference>
<dbReference type="EMBL" id="BARU01026998">
    <property type="protein sequence ID" value="GAH69250.1"/>
    <property type="molecule type" value="Genomic_DNA"/>
</dbReference>
<dbReference type="InterPro" id="IPR002068">
    <property type="entry name" value="A-crystallin/Hsp20_dom"/>
</dbReference>
<proteinExistence type="predicted"/>
<dbReference type="CDD" id="cd06464">
    <property type="entry name" value="ACD_sHsps-like"/>
    <property type="match status" value="1"/>
</dbReference>
<dbReference type="AlphaFoldDB" id="X1IJ14"/>
<protein>
    <recommendedName>
        <fullName evidence="1">SHSP domain-containing protein</fullName>
    </recommendedName>
</protein>
<dbReference type="Gene3D" id="2.60.40.790">
    <property type="match status" value="1"/>
</dbReference>
<sequence length="116" mass="12914">FLDRRSSSRRFPPVNVYETDEEVVVRAEVPGVSVAELDLSVTGDTLALAGERRLELPEGASFLAQERQHGRFRRVVALPRSVDAQEAKAEYVDGVLTVRLRKAPGARPRTIEVKTE</sequence>
<organism evidence="2">
    <name type="scientific">marine sediment metagenome</name>
    <dbReference type="NCBI Taxonomy" id="412755"/>
    <lineage>
        <taxon>unclassified sequences</taxon>
        <taxon>metagenomes</taxon>
        <taxon>ecological metagenomes</taxon>
    </lineage>
</organism>
<evidence type="ECO:0000313" key="2">
    <source>
        <dbReference type="EMBL" id="GAH69250.1"/>
    </source>
</evidence>
<dbReference type="SUPFAM" id="SSF49764">
    <property type="entry name" value="HSP20-like chaperones"/>
    <property type="match status" value="1"/>
</dbReference>
<dbReference type="PANTHER" id="PTHR11527">
    <property type="entry name" value="HEAT-SHOCK PROTEIN 20 FAMILY MEMBER"/>
    <property type="match status" value="1"/>
</dbReference>
<gene>
    <name evidence="2" type="ORF">S03H2_43300</name>
</gene>
<name>X1IJ14_9ZZZZ</name>
<comment type="caution">
    <text evidence="2">The sequence shown here is derived from an EMBL/GenBank/DDBJ whole genome shotgun (WGS) entry which is preliminary data.</text>
</comment>
<dbReference type="InterPro" id="IPR031107">
    <property type="entry name" value="Small_HSP"/>
</dbReference>
<accession>X1IJ14</accession>
<dbReference type="Pfam" id="PF00011">
    <property type="entry name" value="HSP20"/>
    <property type="match status" value="1"/>
</dbReference>
<dbReference type="PROSITE" id="PS01031">
    <property type="entry name" value="SHSP"/>
    <property type="match status" value="1"/>
</dbReference>
<evidence type="ECO:0000259" key="1">
    <source>
        <dbReference type="PROSITE" id="PS01031"/>
    </source>
</evidence>
<feature type="non-terminal residue" evidence="2">
    <location>
        <position position="1"/>
    </location>
</feature>
<reference evidence="2" key="1">
    <citation type="journal article" date="2014" name="Front. Microbiol.">
        <title>High frequency of phylogenetically diverse reductive dehalogenase-homologous genes in deep subseafloor sedimentary metagenomes.</title>
        <authorList>
            <person name="Kawai M."/>
            <person name="Futagami T."/>
            <person name="Toyoda A."/>
            <person name="Takaki Y."/>
            <person name="Nishi S."/>
            <person name="Hori S."/>
            <person name="Arai W."/>
            <person name="Tsubouchi T."/>
            <person name="Morono Y."/>
            <person name="Uchiyama I."/>
            <person name="Ito T."/>
            <person name="Fujiyama A."/>
            <person name="Inagaki F."/>
            <person name="Takami H."/>
        </authorList>
    </citation>
    <scope>NUCLEOTIDE SEQUENCE</scope>
    <source>
        <strain evidence="2">Expedition CK06-06</strain>
    </source>
</reference>